<dbReference type="AlphaFoldDB" id="A0A7C3ABT8"/>
<evidence type="ECO:0000313" key="2">
    <source>
        <dbReference type="EMBL" id="HEX71533.1"/>
    </source>
</evidence>
<feature type="coiled-coil region" evidence="1">
    <location>
        <begin position="229"/>
        <end position="256"/>
    </location>
</feature>
<dbReference type="EMBL" id="DSID01000753">
    <property type="protein sequence ID" value="HEX71533.1"/>
    <property type="molecule type" value="Genomic_DNA"/>
</dbReference>
<comment type="caution">
    <text evidence="2">The sequence shown here is derived from an EMBL/GenBank/DDBJ whole genome shotgun (WGS) entry which is preliminary data.</text>
</comment>
<proteinExistence type="predicted"/>
<evidence type="ECO:0000256" key="1">
    <source>
        <dbReference type="SAM" id="Coils"/>
    </source>
</evidence>
<sequence>MAWWRLRRRAVPEHSPSAAGTTGQETAQPYIREAEQRRLLRLLKRRAELAYDLEQSEQALQPVNRWTERLDELSAAIAQAEADLDALKPPAPRDLPPPLPPSPVEVIAVSSGSPAQVVMRIAGETFAWREEVDWSERGHQIAPSRLLRHRGDPASLAPASLPDHLREQLVERLSASLDQLAEDLLGALAAGESLPSLTLADLARPCPSCGGWQDLRGRCPICTGLAWRRQQLQADVRRLRKERDATLADLQRARDRLPVNRRQLAEVEADIAALRAKGVEPE</sequence>
<reference evidence="2" key="1">
    <citation type="journal article" date="2020" name="mSystems">
        <title>Genome- and Community-Level Interaction Insights into Carbon Utilization and Element Cycling Functions of Hydrothermarchaeota in Hydrothermal Sediment.</title>
        <authorList>
            <person name="Zhou Z."/>
            <person name="Liu Y."/>
            <person name="Xu W."/>
            <person name="Pan J."/>
            <person name="Luo Z.H."/>
            <person name="Li M."/>
        </authorList>
    </citation>
    <scope>NUCLEOTIDE SEQUENCE [LARGE SCALE GENOMIC DNA]</scope>
    <source>
        <strain evidence="2">SpSt-192</strain>
    </source>
</reference>
<gene>
    <name evidence="2" type="ORF">ENP13_09890</name>
</gene>
<protein>
    <submittedName>
        <fullName evidence="2">Uncharacterized protein</fullName>
    </submittedName>
</protein>
<name>A0A7C3ABT8_9BACT</name>
<accession>A0A7C3ABT8</accession>
<keyword evidence="1" id="KW-0175">Coiled coil</keyword>
<organism evidence="2">
    <name type="scientific">Thermorudis sp</name>
    <dbReference type="NCBI Taxonomy" id="1969470"/>
    <lineage>
        <taxon>Bacteria</taxon>
        <taxon>Pseudomonadati</taxon>
        <taxon>Thermomicrobiota</taxon>
        <taxon>Thermomicrobia</taxon>
        <taxon>Thermomicrobia incertae sedis</taxon>
        <taxon>Thermorudis</taxon>
    </lineage>
</organism>